<dbReference type="Proteomes" id="UP001598448">
    <property type="component" value="Unassembled WGS sequence"/>
</dbReference>
<protein>
    <submittedName>
        <fullName evidence="1">Uncharacterized protein</fullName>
    </submittedName>
</protein>
<evidence type="ECO:0000313" key="1">
    <source>
        <dbReference type="EMBL" id="MFD5099829.1"/>
    </source>
</evidence>
<dbReference type="EMBL" id="JBHXIJ010000071">
    <property type="protein sequence ID" value="MFD5099829.1"/>
    <property type="molecule type" value="Genomic_DNA"/>
</dbReference>
<name>A0ABW6FPT1_9ACTN</name>
<reference evidence="1 2" key="1">
    <citation type="submission" date="2024-09" db="EMBL/GenBank/DDBJ databases">
        <title>The Natural Products Discovery Center: Release of the First 8490 Sequenced Strains for Exploring Actinobacteria Biosynthetic Diversity.</title>
        <authorList>
            <person name="Kalkreuter E."/>
            <person name="Kautsar S.A."/>
            <person name="Yang D."/>
            <person name="Bader C.D."/>
            <person name="Teijaro C.N."/>
            <person name="Fluegel L."/>
            <person name="Davis C.M."/>
            <person name="Simpson J.R."/>
            <person name="Lauterbach L."/>
            <person name="Steele A.D."/>
            <person name="Gui C."/>
            <person name="Meng S."/>
            <person name="Li G."/>
            <person name="Viehrig K."/>
            <person name="Ye F."/>
            <person name="Su P."/>
            <person name="Kiefer A.F."/>
            <person name="Nichols A."/>
            <person name="Cepeda A.J."/>
            <person name="Yan W."/>
            <person name="Fan B."/>
            <person name="Jiang Y."/>
            <person name="Adhikari A."/>
            <person name="Zheng C.-J."/>
            <person name="Schuster L."/>
            <person name="Cowan T.M."/>
            <person name="Smanski M.J."/>
            <person name="Chevrette M.G."/>
            <person name="De Carvalho L.P.S."/>
            <person name="Shen B."/>
        </authorList>
    </citation>
    <scope>NUCLEOTIDE SEQUENCE [LARGE SCALE GENOMIC DNA]</scope>
    <source>
        <strain evidence="1 2">NPDC058348</strain>
    </source>
</reference>
<proteinExistence type="predicted"/>
<gene>
    <name evidence="1" type="ORF">ACFWJN_12795</name>
</gene>
<sequence length="114" mass="13174">MKQANQGEDFDWVVWKLEVQDPHQLAGEDPDLDERTQETMTQLAASLGCVYERCVDYDSYDSGTPYYAWWVRLPAAEHAQRDKNSLPVVLDPIREYLDGQVPDGLEWEITPDRS</sequence>
<dbReference type="RefSeq" id="WP_386713092.1">
    <property type="nucleotide sequence ID" value="NZ_JBHXIJ010000071.1"/>
</dbReference>
<evidence type="ECO:0000313" key="2">
    <source>
        <dbReference type="Proteomes" id="UP001598448"/>
    </source>
</evidence>
<comment type="caution">
    <text evidence="1">The sequence shown here is derived from an EMBL/GenBank/DDBJ whole genome shotgun (WGS) entry which is preliminary data.</text>
</comment>
<keyword evidence="2" id="KW-1185">Reference proteome</keyword>
<accession>A0ABW6FPT1</accession>
<organism evidence="1 2">
    <name type="scientific">Streptomyces albidochromogenes</name>
    <dbReference type="NCBI Taxonomy" id="329524"/>
    <lineage>
        <taxon>Bacteria</taxon>
        <taxon>Bacillati</taxon>
        <taxon>Actinomycetota</taxon>
        <taxon>Actinomycetes</taxon>
        <taxon>Kitasatosporales</taxon>
        <taxon>Streptomycetaceae</taxon>
        <taxon>Streptomyces</taxon>
    </lineage>
</organism>